<sequence>MPSTNYILYTIVGCGLATWLSRILPLVILKNMTLSKKVIEFLSFVPIAIMSSLWFESSFIQHIGHLPSIDLPNLLASIPTVITAILTKSLLLIVLVGVLSLSLINFLS</sequence>
<proteinExistence type="predicted"/>
<keyword evidence="1" id="KW-0472">Membrane</keyword>
<keyword evidence="1" id="KW-1133">Transmembrane helix</keyword>
<dbReference type="AlphaFoldDB" id="A0A1L6RAZ1"/>
<organism evidence="2 3">
    <name type="scientific">Weissella jogaejeotgali</name>
    <dbReference type="NCBI Taxonomy" id="1631871"/>
    <lineage>
        <taxon>Bacteria</taxon>
        <taxon>Bacillati</taxon>
        <taxon>Bacillota</taxon>
        <taxon>Bacilli</taxon>
        <taxon>Lactobacillales</taxon>
        <taxon>Lactobacillaceae</taxon>
        <taxon>Weissella</taxon>
    </lineage>
</organism>
<protein>
    <recommendedName>
        <fullName evidence="4">Branched-chain amino acid transport protein azlD</fullName>
    </recommendedName>
</protein>
<evidence type="ECO:0008006" key="4">
    <source>
        <dbReference type="Google" id="ProtNLM"/>
    </source>
</evidence>
<evidence type="ECO:0000313" key="2">
    <source>
        <dbReference type="EMBL" id="APS41737.1"/>
    </source>
</evidence>
<evidence type="ECO:0000256" key="1">
    <source>
        <dbReference type="SAM" id="Phobius"/>
    </source>
</evidence>
<feature type="transmembrane region" description="Helical" evidence="1">
    <location>
        <begin position="6"/>
        <end position="29"/>
    </location>
</feature>
<keyword evidence="1" id="KW-0812">Transmembrane</keyword>
<keyword evidence="3" id="KW-1185">Reference proteome</keyword>
<dbReference type="EMBL" id="CP014332">
    <property type="protein sequence ID" value="APS41737.1"/>
    <property type="molecule type" value="Genomic_DNA"/>
</dbReference>
<gene>
    <name evidence="2" type="ORF">FOL01_0878</name>
</gene>
<dbReference type="RefSeq" id="WP_075269565.1">
    <property type="nucleotide sequence ID" value="NZ_CP014332.1"/>
</dbReference>
<feature type="transmembrane region" description="Helical" evidence="1">
    <location>
        <begin position="80"/>
        <end position="107"/>
    </location>
</feature>
<dbReference type="OrthoDB" id="7870017at2"/>
<accession>A0A1L6RAZ1</accession>
<dbReference type="Proteomes" id="UP000185473">
    <property type="component" value="Chromosome"/>
</dbReference>
<dbReference type="STRING" id="1631871.FOL01_0878"/>
<dbReference type="KEGG" id="wjo:FOL01_0878"/>
<name>A0A1L6RAZ1_9LACO</name>
<feature type="transmembrane region" description="Helical" evidence="1">
    <location>
        <begin position="41"/>
        <end position="60"/>
    </location>
</feature>
<reference evidence="2 3" key="1">
    <citation type="submission" date="2016-02" db="EMBL/GenBank/DDBJ databases">
        <title>Complete Genome Sequence of Weissella jogaejeotgali FOL01.</title>
        <authorList>
            <person name="Lee J.-H."/>
            <person name="Ku H.-J."/>
        </authorList>
    </citation>
    <scope>NUCLEOTIDE SEQUENCE [LARGE SCALE GENOMIC DNA]</scope>
    <source>
        <strain evidence="2 3">FOL01</strain>
    </source>
</reference>
<dbReference type="Pfam" id="PF05437">
    <property type="entry name" value="AzlD"/>
    <property type="match status" value="1"/>
</dbReference>
<evidence type="ECO:0000313" key="3">
    <source>
        <dbReference type="Proteomes" id="UP000185473"/>
    </source>
</evidence>
<dbReference type="InterPro" id="IPR008407">
    <property type="entry name" value="Brnchd-chn_aa_trnsp_AzlD"/>
</dbReference>